<sequence length="287" mass="30788">MSNAGGLGVLGPNAGQIEVTDDPIDTAERMRQELRKARQLTDKPIGLNILTPKSGQNVAESVFTAALLKMAYEEKVLHFAVVGSAHEELFQDIKAHNGTLIFRPLTPTVAQMQMGERFGADILVATGSDEGGVMPRQDFGTFTVVPAMVDAVSIPVFAAGGINDVRGVRAAYALGAQGVYIGSRFLLTEESPMADIAKQAVLDAQFGDILRVSPTQRSVKTPAAVKYARRYCDNQDPMLDREISINGGLRPGMLLGDFERGIISVNNGVDMLNTVPSVKQLVDDLMA</sequence>
<evidence type="ECO:0000256" key="2">
    <source>
        <dbReference type="ARBA" id="ARBA00013457"/>
    </source>
</evidence>
<dbReference type="STRING" id="1423776.FD04_GL001693"/>
<dbReference type="PANTHER" id="PTHR32332">
    <property type="entry name" value="2-NITROPROPANE DIOXYGENASE"/>
    <property type="match status" value="1"/>
</dbReference>
<gene>
    <name evidence="6" type="ORF">FD04_GL001693</name>
</gene>
<accession>A0A0R1LXN6</accession>
<comment type="caution">
    <text evidence="6">The sequence shown here is derived from an EMBL/GenBank/DDBJ whole genome shotgun (WGS) entry which is preliminary data.</text>
</comment>
<name>A0A0R1LXN6_9LACO</name>
<dbReference type="CDD" id="cd04730">
    <property type="entry name" value="NPD_like"/>
    <property type="match status" value="1"/>
</dbReference>
<keyword evidence="7" id="KW-1185">Reference proteome</keyword>
<evidence type="ECO:0000313" key="6">
    <source>
        <dbReference type="EMBL" id="KRK97657.1"/>
    </source>
</evidence>
<dbReference type="InterPro" id="IPR004136">
    <property type="entry name" value="NMO"/>
</dbReference>
<evidence type="ECO:0000256" key="1">
    <source>
        <dbReference type="ARBA" id="ARBA00003535"/>
    </source>
</evidence>
<keyword evidence="3" id="KW-0285">Flavoprotein</keyword>
<dbReference type="GO" id="GO:0018580">
    <property type="term" value="F:nitronate monooxygenase activity"/>
    <property type="evidence" value="ECO:0007669"/>
    <property type="project" value="InterPro"/>
</dbReference>
<dbReference type="AlphaFoldDB" id="A0A0R1LXN6"/>
<comment type="function">
    <text evidence="1">Nitronate monooxygenase that uses molecular oxygen to catalyze the oxidative denitrification of alkyl nitronates. Acts on propionate 3-nitronate (P3N), the presumed physiological substrate. Probably functions in the detoxification of P3N, a metabolic poison produced by plants and fungi as a defense mechanism.</text>
</comment>
<keyword evidence="5" id="KW-0560">Oxidoreductase</keyword>
<organism evidence="6 7">
    <name type="scientific">Secundilactobacillus odoratitofui DSM 19909 = JCM 15043</name>
    <dbReference type="NCBI Taxonomy" id="1423776"/>
    <lineage>
        <taxon>Bacteria</taxon>
        <taxon>Bacillati</taxon>
        <taxon>Bacillota</taxon>
        <taxon>Bacilli</taxon>
        <taxon>Lactobacillales</taxon>
        <taxon>Lactobacillaceae</taxon>
        <taxon>Secundilactobacillus</taxon>
    </lineage>
</organism>
<reference evidence="6 7" key="1">
    <citation type="journal article" date="2015" name="Genome Announc.">
        <title>Expanding the biotechnology potential of lactobacilli through comparative genomics of 213 strains and associated genera.</title>
        <authorList>
            <person name="Sun Z."/>
            <person name="Harris H.M."/>
            <person name="McCann A."/>
            <person name="Guo C."/>
            <person name="Argimon S."/>
            <person name="Zhang W."/>
            <person name="Yang X."/>
            <person name="Jeffery I.B."/>
            <person name="Cooney J.C."/>
            <person name="Kagawa T.F."/>
            <person name="Liu W."/>
            <person name="Song Y."/>
            <person name="Salvetti E."/>
            <person name="Wrobel A."/>
            <person name="Rasinkangas P."/>
            <person name="Parkhill J."/>
            <person name="Rea M.C."/>
            <person name="O'Sullivan O."/>
            <person name="Ritari J."/>
            <person name="Douillard F.P."/>
            <person name="Paul Ross R."/>
            <person name="Yang R."/>
            <person name="Briner A.E."/>
            <person name="Felis G.E."/>
            <person name="de Vos W.M."/>
            <person name="Barrangou R."/>
            <person name="Klaenhammer T.R."/>
            <person name="Caufield P.W."/>
            <person name="Cui Y."/>
            <person name="Zhang H."/>
            <person name="O'Toole P.W."/>
        </authorList>
    </citation>
    <scope>NUCLEOTIDE SEQUENCE [LARGE SCALE GENOMIC DNA]</scope>
    <source>
        <strain evidence="6 7">DSM 19909</strain>
    </source>
</reference>
<evidence type="ECO:0000256" key="3">
    <source>
        <dbReference type="ARBA" id="ARBA00022630"/>
    </source>
</evidence>
<dbReference type="PATRIC" id="fig|1423776.4.peg.1714"/>
<keyword evidence="4" id="KW-0288">FMN</keyword>
<dbReference type="SUPFAM" id="SSF51412">
    <property type="entry name" value="Inosine monophosphate dehydrogenase (IMPDH)"/>
    <property type="match status" value="1"/>
</dbReference>
<evidence type="ECO:0000313" key="7">
    <source>
        <dbReference type="Proteomes" id="UP000051160"/>
    </source>
</evidence>
<evidence type="ECO:0000256" key="4">
    <source>
        <dbReference type="ARBA" id="ARBA00022643"/>
    </source>
</evidence>
<dbReference type="InterPro" id="IPR013785">
    <property type="entry name" value="Aldolase_TIM"/>
</dbReference>
<proteinExistence type="predicted"/>
<evidence type="ECO:0000256" key="5">
    <source>
        <dbReference type="ARBA" id="ARBA00023002"/>
    </source>
</evidence>
<protein>
    <recommendedName>
        <fullName evidence="2">Probable nitronate monooxygenase</fullName>
    </recommendedName>
</protein>
<dbReference type="Gene3D" id="3.20.20.70">
    <property type="entry name" value="Aldolase class I"/>
    <property type="match status" value="1"/>
</dbReference>
<dbReference type="Pfam" id="PF03060">
    <property type="entry name" value="NMO"/>
    <property type="match status" value="1"/>
</dbReference>
<dbReference type="EMBL" id="AZEE01000029">
    <property type="protein sequence ID" value="KRK97657.1"/>
    <property type="molecule type" value="Genomic_DNA"/>
</dbReference>
<dbReference type="Proteomes" id="UP000051160">
    <property type="component" value="Unassembled WGS sequence"/>
</dbReference>